<dbReference type="GO" id="GO:0003735">
    <property type="term" value="F:structural constituent of ribosome"/>
    <property type="evidence" value="ECO:0007669"/>
    <property type="project" value="TreeGrafter"/>
</dbReference>
<dbReference type="FunFam" id="1.10.10.1410:FF:000002">
    <property type="entry name" value="60S acidic ribosomal protein P2"/>
    <property type="match status" value="1"/>
</dbReference>
<comment type="caution">
    <text evidence="5">The sequence shown here is derived from an EMBL/GenBank/DDBJ whole genome shotgun (WGS) entry which is preliminary data.</text>
</comment>
<evidence type="ECO:0000313" key="5">
    <source>
        <dbReference type="EMBL" id="KAJ7084535.1"/>
    </source>
</evidence>
<evidence type="ECO:0008006" key="7">
    <source>
        <dbReference type="Google" id="ProtNLM"/>
    </source>
</evidence>
<proteinExistence type="inferred from homology"/>
<dbReference type="PANTHER" id="PTHR45696">
    <property type="entry name" value="60S ACIDIC RIBOSOMAL PROTEIN P1"/>
    <property type="match status" value="1"/>
</dbReference>
<dbReference type="Proteomes" id="UP001222325">
    <property type="component" value="Unassembled WGS sequence"/>
</dbReference>
<accession>A0AAD6XP38</accession>
<keyword evidence="2" id="KW-0689">Ribosomal protein</keyword>
<comment type="similarity">
    <text evidence="1">Belongs to the eukaryotic ribosomal protein P1/P2 family.</text>
</comment>
<dbReference type="Gene3D" id="1.10.10.1410">
    <property type="match status" value="1"/>
</dbReference>
<evidence type="ECO:0000256" key="1">
    <source>
        <dbReference type="ARBA" id="ARBA00005436"/>
    </source>
</evidence>
<dbReference type="GO" id="GO:0002181">
    <property type="term" value="P:cytoplasmic translation"/>
    <property type="evidence" value="ECO:0007669"/>
    <property type="project" value="TreeGrafter"/>
</dbReference>
<dbReference type="InterPro" id="IPR038716">
    <property type="entry name" value="P1/P2_N_sf"/>
</dbReference>
<dbReference type="PANTHER" id="PTHR45696:SF10">
    <property type="entry name" value="LARGE RIBOSOMAL SUBUNIT PROTEIN P1"/>
    <property type="match status" value="1"/>
</dbReference>
<evidence type="ECO:0000256" key="3">
    <source>
        <dbReference type="ARBA" id="ARBA00023274"/>
    </source>
</evidence>
<dbReference type="EMBL" id="JARJCN010000037">
    <property type="protein sequence ID" value="KAJ7084535.1"/>
    <property type="molecule type" value="Genomic_DNA"/>
</dbReference>
<organism evidence="5 6">
    <name type="scientific">Mycena belliarum</name>
    <dbReference type="NCBI Taxonomy" id="1033014"/>
    <lineage>
        <taxon>Eukaryota</taxon>
        <taxon>Fungi</taxon>
        <taxon>Dikarya</taxon>
        <taxon>Basidiomycota</taxon>
        <taxon>Agaricomycotina</taxon>
        <taxon>Agaricomycetes</taxon>
        <taxon>Agaricomycetidae</taxon>
        <taxon>Agaricales</taxon>
        <taxon>Marasmiineae</taxon>
        <taxon>Mycenaceae</taxon>
        <taxon>Mycena</taxon>
    </lineage>
</organism>
<protein>
    <recommendedName>
        <fullName evidence="7">60S acidic ribosomal protein P1</fullName>
    </recommendedName>
</protein>
<dbReference type="GO" id="GO:0030295">
    <property type="term" value="F:protein kinase activator activity"/>
    <property type="evidence" value="ECO:0007669"/>
    <property type="project" value="TreeGrafter"/>
</dbReference>
<name>A0AAD6XP38_9AGAR</name>
<gene>
    <name evidence="5" type="ORF">B0H15DRAFT_931998</name>
</gene>
<evidence type="ECO:0000256" key="4">
    <source>
        <dbReference type="SAM" id="MobiDB-lite"/>
    </source>
</evidence>
<keyword evidence="3" id="KW-0687">Ribonucleoprotein</keyword>
<dbReference type="AlphaFoldDB" id="A0AAD6XP38"/>
<dbReference type="Pfam" id="PF00428">
    <property type="entry name" value="Ribosomal_60s"/>
    <property type="match status" value="1"/>
</dbReference>
<dbReference type="GO" id="GO:0022625">
    <property type="term" value="C:cytosolic large ribosomal subunit"/>
    <property type="evidence" value="ECO:0007669"/>
    <property type="project" value="TreeGrafter"/>
</dbReference>
<evidence type="ECO:0000256" key="2">
    <source>
        <dbReference type="ARBA" id="ARBA00022980"/>
    </source>
</evidence>
<feature type="region of interest" description="Disordered" evidence="4">
    <location>
        <begin position="72"/>
        <end position="98"/>
    </location>
</feature>
<sequence length="115" mass="12076">MQQATPTELATTYAALILVDAESAITPDKLLALTSAAGVEIEPVWAALLVAALEGKNIKAIMLATLNAANDVAPGPADADSEPVDSKAPDGDSDSESYLYPECQWTTDFMKEECC</sequence>
<keyword evidence="6" id="KW-1185">Reference proteome</keyword>
<dbReference type="CDD" id="cd05831">
    <property type="entry name" value="Ribosomal_P1"/>
    <property type="match status" value="1"/>
</dbReference>
<evidence type="ECO:0000313" key="6">
    <source>
        <dbReference type="Proteomes" id="UP001222325"/>
    </source>
</evidence>
<dbReference type="GO" id="GO:0043021">
    <property type="term" value="F:ribonucleoprotein complex binding"/>
    <property type="evidence" value="ECO:0007669"/>
    <property type="project" value="TreeGrafter"/>
</dbReference>
<reference evidence="5" key="1">
    <citation type="submission" date="2023-03" db="EMBL/GenBank/DDBJ databases">
        <title>Massive genome expansion in bonnet fungi (Mycena s.s.) driven by repeated elements and novel gene families across ecological guilds.</title>
        <authorList>
            <consortium name="Lawrence Berkeley National Laboratory"/>
            <person name="Harder C.B."/>
            <person name="Miyauchi S."/>
            <person name="Viragh M."/>
            <person name="Kuo A."/>
            <person name="Thoen E."/>
            <person name="Andreopoulos B."/>
            <person name="Lu D."/>
            <person name="Skrede I."/>
            <person name="Drula E."/>
            <person name="Henrissat B."/>
            <person name="Morin E."/>
            <person name="Kohler A."/>
            <person name="Barry K."/>
            <person name="LaButti K."/>
            <person name="Morin E."/>
            <person name="Salamov A."/>
            <person name="Lipzen A."/>
            <person name="Mereny Z."/>
            <person name="Hegedus B."/>
            <person name="Baldrian P."/>
            <person name="Stursova M."/>
            <person name="Weitz H."/>
            <person name="Taylor A."/>
            <person name="Grigoriev I.V."/>
            <person name="Nagy L.G."/>
            <person name="Martin F."/>
            <person name="Kauserud H."/>
        </authorList>
    </citation>
    <scope>NUCLEOTIDE SEQUENCE</scope>
    <source>
        <strain evidence="5">CBHHK173m</strain>
    </source>
</reference>